<dbReference type="InterPro" id="IPR006052">
    <property type="entry name" value="TNF_dom"/>
</dbReference>
<dbReference type="InterPro" id="IPR008983">
    <property type="entry name" value="Tumour_necrosis_fac-like_dom"/>
</dbReference>
<name>A0A2G8JX89_STIJA</name>
<evidence type="ECO:0000256" key="8">
    <source>
        <dbReference type="SAM" id="Phobius"/>
    </source>
</evidence>
<proteinExistence type="inferred from homology"/>
<dbReference type="GO" id="GO:0005164">
    <property type="term" value="F:tumor necrosis factor receptor binding"/>
    <property type="evidence" value="ECO:0007669"/>
    <property type="project" value="InterPro"/>
</dbReference>
<dbReference type="EMBL" id="MRZV01001135">
    <property type="protein sequence ID" value="PIK40329.1"/>
    <property type="molecule type" value="Genomic_DNA"/>
</dbReference>
<dbReference type="InterPro" id="IPR021184">
    <property type="entry name" value="TNF_CS"/>
</dbReference>
<dbReference type="GO" id="GO:0006955">
    <property type="term" value="P:immune response"/>
    <property type="evidence" value="ECO:0007669"/>
    <property type="project" value="InterPro"/>
</dbReference>
<comment type="caution">
    <text evidence="10">The sequence shown here is derived from an EMBL/GenBank/DDBJ whole genome shotgun (WGS) entry which is preliminary data.</text>
</comment>
<evidence type="ECO:0000256" key="3">
    <source>
        <dbReference type="ARBA" id="ARBA00022514"/>
    </source>
</evidence>
<comment type="subcellular location">
    <subcellularLocation>
        <location evidence="1">Secreted</location>
    </subcellularLocation>
</comment>
<dbReference type="PROSITE" id="PS50049">
    <property type="entry name" value="THD_2"/>
    <property type="match status" value="1"/>
</dbReference>
<evidence type="ECO:0000256" key="7">
    <source>
        <dbReference type="SAM" id="MobiDB-lite"/>
    </source>
</evidence>
<dbReference type="PROSITE" id="PS00251">
    <property type="entry name" value="THD_1"/>
    <property type="match status" value="1"/>
</dbReference>
<reference evidence="10 11" key="1">
    <citation type="journal article" date="2017" name="PLoS Biol.">
        <title>The sea cucumber genome provides insights into morphological evolution and visceral regeneration.</title>
        <authorList>
            <person name="Zhang X."/>
            <person name="Sun L."/>
            <person name="Yuan J."/>
            <person name="Sun Y."/>
            <person name="Gao Y."/>
            <person name="Zhang L."/>
            <person name="Li S."/>
            <person name="Dai H."/>
            <person name="Hamel J.F."/>
            <person name="Liu C."/>
            <person name="Yu Y."/>
            <person name="Liu S."/>
            <person name="Lin W."/>
            <person name="Guo K."/>
            <person name="Jin S."/>
            <person name="Xu P."/>
            <person name="Storey K.B."/>
            <person name="Huan P."/>
            <person name="Zhang T."/>
            <person name="Zhou Y."/>
            <person name="Zhang J."/>
            <person name="Lin C."/>
            <person name="Li X."/>
            <person name="Xing L."/>
            <person name="Huo D."/>
            <person name="Sun M."/>
            <person name="Wang L."/>
            <person name="Mercier A."/>
            <person name="Li F."/>
            <person name="Yang H."/>
            <person name="Xiang J."/>
        </authorList>
    </citation>
    <scope>NUCLEOTIDE SEQUENCE [LARGE SCALE GENOMIC DNA]</scope>
    <source>
        <strain evidence="10">Shaxun</strain>
        <tissue evidence="10">Muscle</tissue>
    </source>
</reference>
<sequence>MTTKNGKLRLEIPVSNSKYVPLSEVVVPSIKLNRSWWTIILVAYNICLTLAICVLYLSLSSEVNTLRNACKSKVNGTTEVETGCQNYQTVDNVGETEGGLMSSIEMLLEQYMTEDQETKSEENLKKCNTTEDVLTELLGGERETNSRVERAKNQSQESSRGVRSFSPKEGPSTNYPVQKSINFWHPAEWVDESKFQMDHGNGPTTKVTVQSRGLYYIYSQVTFRDINRYHGYTVFVDDEAHLQCYFENPLSRCTRSGTTGACEGVREDRCAVCYTGGLVYIEKRAKVSVQMIFENRIVSGDKADTFFGLLKVK</sequence>
<dbReference type="GO" id="GO:0016020">
    <property type="term" value="C:membrane"/>
    <property type="evidence" value="ECO:0007669"/>
    <property type="project" value="InterPro"/>
</dbReference>
<feature type="domain" description="THD" evidence="9">
    <location>
        <begin position="171"/>
        <end position="312"/>
    </location>
</feature>
<feature type="compositionally biased region" description="Basic and acidic residues" evidence="7">
    <location>
        <begin position="139"/>
        <end position="152"/>
    </location>
</feature>
<protein>
    <submittedName>
        <fullName evidence="10">Putative tumor necrosis factor ligand superfamily member 13B-like</fullName>
    </submittedName>
</protein>
<keyword evidence="4" id="KW-0964">Secreted</keyword>
<dbReference type="Proteomes" id="UP000230750">
    <property type="component" value="Unassembled WGS sequence"/>
</dbReference>
<evidence type="ECO:0000256" key="2">
    <source>
        <dbReference type="ARBA" id="ARBA00008670"/>
    </source>
</evidence>
<dbReference type="AlphaFoldDB" id="A0A2G8JX89"/>
<dbReference type="Pfam" id="PF00229">
    <property type="entry name" value="TNF"/>
    <property type="match status" value="1"/>
</dbReference>
<dbReference type="GO" id="GO:0005615">
    <property type="term" value="C:extracellular space"/>
    <property type="evidence" value="ECO:0007669"/>
    <property type="project" value="UniProtKB-KW"/>
</dbReference>
<keyword evidence="5" id="KW-1015">Disulfide bond</keyword>
<evidence type="ECO:0000259" key="9">
    <source>
        <dbReference type="PROSITE" id="PS50049"/>
    </source>
</evidence>
<keyword evidence="8" id="KW-0472">Membrane</keyword>
<gene>
    <name evidence="10" type="ORF">BSL78_22833</name>
</gene>
<dbReference type="GO" id="GO:0005125">
    <property type="term" value="F:cytokine activity"/>
    <property type="evidence" value="ECO:0007669"/>
    <property type="project" value="UniProtKB-KW"/>
</dbReference>
<dbReference type="InterPro" id="IPR051748">
    <property type="entry name" value="TNF_Ligand_Superfamily"/>
</dbReference>
<keyword evidence="11" id="KW-1185">Reference proteome</keyword>
<dbReference type="SUPFAM" id="SSF49842">
    <property type="entry name" value="TNF-like"/>
    <property type="match status" value="1"/>
</dbReference>
<dbReference type="Gene3D" id="2.60.120.40">
    <property type="match status" value="1"/>
</dbReference>
<evidence type="ECO:0000256" key="4">
    <source>
        <dbReference type="ARBA" id="ARBA00022525"/>
    </source>
</evidence>
<evidence type="ECO:0000256" key="5">
    <source>
        <dbReference type="ARBA" id="ARBA00023157"/>
    </source>
</evidence>
<evidence type="ECO:0000256" key="1">
    <source>
        <dbReference type="ARBA" id="ARBA00004613"/>
    </source>
</evidence>
<feature type="transmembrane region" description="Helical" evidence="8">
    <location>
        <begin position="36"/>
        <end position="57"/>
    </location>
</feature>
<dbReference type="PANTHER" id="PTHR15151:SF24">
    <property type="entry name" value="A PROLIFERATION-INDUCING LIGAND-LIKE PROTEIN-RELATED"/>
    <property type="match status" value="1"/>
</dbReference>
<organism evidence="10 11">
    <name type="scientific">Stichopus japonicus</name>
    <name type="common">Sea cucumber</name>
    <dbReference type="NCBI Taxonomy" id="307972"/>
    <lineage>
        <taxon>Eukaryota</taxon>
        <taxon>Metazoa</taxon>
        <taxon>Echinodermata</taxon>
        <taxon>Eleutherozoa</taxon>
        <taxon>Echinozoa</taxon>
        <taxon>Holothuroidea</taxon>
        <taxon>Aspidochirotacea</taxon>
        <taxon>Aspidochirotida</taxon>
        <taxon>Stichopodidae</taxon>
        <taxon>Apostichopus</taxon>
    </lineage>
</organism>
<evidence type="ECO:0000313" key="10">
    <source>
        <dbReference type="EMBL" id="PIK40329.1"/>
    </source>
</evidence>
<keyword evidence="3" id="KW-0202">Cytokine</keyword>
<keyword evidence="6" id="KW-0325">Glycoprotein</keyword>
<evidence type="ECO:0000313" key="11">
    <source>
        <dbReference type="Proteomes" id="UP000230750"/>
    </source>
</evidence>
<evidence type="ECO:0000256" key="6">
    <source>
        <dbReference type="ARBA" id="ARBA00023180"/>
    </source>
</evidence>
<dbReference type="PANTHER" id="PTHR15151">
    <property type="entry name" value="PROTEIN EIGER"/>
    <property type="match status" value="1"/>
</dbReference>
<keyword evidence="8" id="KW-1133">Transmembrane helix</keyword>
<comment type="similarity">
    <text evidence="2">Belongs to the tumor necrosis factor family.</text>
</comment>
<feature type="region of interest" description="Disordered" evidence="7">
    <location>
        <begin position="136"/>
        <end position="177"/>
    </location>
</feature>
<keyword evidence="8" id="KW-0812">Transmembrane</keyword>
<dbReference type="OrthoDB" id="5947373at2759"/>
<accession>A0A2G8JX89</accession>